<dbReference type="GO" id="GO:0016740">
    <property type="term" value="F:transferase activity"/>
    <property type="evidence" value="ECO:0007669"/>
    <property type="project" value="UniProtKB-KW"/>
</dbReference>
<dbReference type="STRING" id="1189325.SAMN04488119_104158"/>
<dbReference type="InterPro" id="IPR001173">
    <property type="entry name" value="Glyco_trans_2-like"/>
</dbReference>
<dbReference type="PANTHER" id="PTHR43685">
    <property type="entry name" value="GLYCOSYLTRANSFERASE"/>
    <property type="match status" value="1"/>
</dbReference>
<dbReference type="EMBL" id="FRDL01000004">
    <property type="protein sequence ID" value="SHN65734.1"/>
    <property type="molecule type" value="Genomic_DNA"/>
</dbReference>
<reference evidence="2 3" key="1">
    <citation type="submission" date="2016-12" db="EMBL/GenBank/DDBJ databases">
        <authorList>
            <person name="Song W.-J."/>
            <person name="Kurnit D.M."/>
        </authorList>
    </citation>
    <scope>NUCLEOTIDE SEQUENCE [LARGE SCALE GENOMIC DNA]</scope>
    <source>
        <strain evidence="2 3">CGMCC 1.10808</strain>
    </source>
</reference>
<name>A0A1M7T4V5_9RHOB</name>
<dbReference type="Gene3D" id="3.90.550.10">
    <property type="entry name" value="Spore Coat Polysaccharide Biosynthesis Protein SpsA, Chain A"/>
    <property type="match status" value="1"/>
</dbReference>
<accession>A0A1M7T4V5</accession>
<evidence type="ECO:0000313" key="3">
    <source>
        <dbReference type="Proteomes" id="UP000184066"/>
    </source>
</evidence>
<dbReference type="RefSeq" id="WP_083581254.1">
    <property type="nucleotide sequence ID" value="NZ_FOHL01000004.1"/>
</dbReference>
<dbReference type="AlphaFoldDB" id="A0A1M7T4V5"/>
<dbReference type="CDD" id="cd00761">
    <property type="entry name" value="Glyco_tranf_GTA_type"/>
    <property type="match status" value="1"/>
</dbReference>
<keyword evidence="3" id="KW-1185">Reference proteome</keyword>
<gene>
    <name evidence="2" type="ORF">SAMN05216200_104158</name>
</gene>
<organism evidence="2 3">
    <name type="scientific">Oceanicella actignis</name>
    <dbReference type="NCBI Taxonomy" id="1189325"/>
    <lineage>
        <taxon>Bacteria</taxon>
        <taxon>Pseudomonadati</taxon>
        <taxon>Pseudomonadota</taxon>
        <taxon>Alphaproteobacteria</taxon>
        <taxon>Rhodobacterales</taxon>
        <taxon>Paracoccaceae</taxon>
        <taxon>Oceanicella</taxon>
    </lineage>
</organism>
<dbReference type="InterPro" id="IPR050834">
    <property type="entry name" value="Glycosyltransf_2"/>
</dbReference>
<dbReference type="Pfam" id="PF00535">
    <property type="entry name" value="Glycos_transf_2"/>
    <property type="match status" value="1"/>
</dbReference>
<evidence type="ECO:0000259" key="1">
    <source>
        <dbReference type="Pfam" id="PF00535"/>
    </source>
</evidence>
<dbReference type="OrthoDB" id="5291101at2"/>
<proteinExistence type="predicted"/>
<dbReference type="InterPro" id="IPR029044">
    <property type="entry name" value="Nucleotide-diphossugar_trans"/>
</dbReference>
<protein>
    <submittedName>
        <fullName evidence="2">Glycosyltransferase, GT2 family</fullName>
    </submittedName>
</protein>
<evidence type="ECO:0000313" key="2">
    <source>
        <dbReference type="EMBL" id="SHN65734.1"/>
    </source>
</evidence>
<dbReference type="PANTHER" id="PTHR43685:SF2">
    <property type="entry name" value="GLYCOSYLTRANSFERASE 2-LIKE DOMAIN-CONTAINING PROTEIN"/>
    <property type="match status" value="1"/>
</dbReference>
<dbReference type="Proteomes" id="UP000184066">
    <property type="component" value="Unassembled WGS sequence"/>
</dbReference>
<feature type="domain" description="Glycosyltransferase 2-like" evidence="1">
    <location>
        <begin position="22"/>
        <end position="123"/>
    </location>
</feature>
<keyword evidence="2" id="KW-0808">Transferase</keyword>
<sequence length="322" mass="35898">MHAEQAESKNGRRRNMDADVAVIIPMHDRAELAPRAVRSVLRQTLPPTEVIVVDDASTDGSAAAVEALGDPRLRVLRHERNRGCAAARNTGLRAAHARWVAFQDSDDEWLPEKLERQFAAMARFRARTGQEPIGAYCGMIILGLPEADRHDPSKLEYWPRPRRRAALEGDLTESLLRAGSLISTQTFVGRRDAVEKAGGFDETLDALLDWDLFIRFSHLGPIAFEPEPLVLQRFSPNSLTRVPRNRVAALERILEKNADAFAALPDALFERLVILAGGHRRTGDAAAALRWAWRAMRQRPAHPRAWKALGLAAAARMRGARR</sequence>
<dbReference type="SUPFAM" id="SSF53448">
    <property type="entry name" value="Nucleotide-diphospho-sugar transferases"/>
    <property type="match status" value="1"/>
</dbReference>